<reference evidence="3" key="1">
    <citation type="submission" date="2020-11" db="EMBL/GenBank/DDBJ databases">
        <authorList>
            <consortium name="DOE Joint Genome Institute"/>
            <person name="Ahrendt S."/>
            <person name="Riley R."/>
            <person name="Andreopoulos W."/>
            <person name="Labutti K."/>
            <person name="Pangilinan J."/>
            <person name="Ruiz-Duenas F.J."/>
            <person name="Barrasa J.M."/>
            <person name="Sanchez-Garcia M."/>
            <person name="Camarero S."/>
            <person name="Miyauchi S."/>
            <person name="Serrano A."/>
            <person name="Linde D."/>
            <person name="Babiker R."/>
            <person name="Drula E."/>
            <person name="Ayuso-Fernandez I."/>
            <person name="Pacheco R."/>
            <person name="Padilla G."/>
            <person name="Ferreira P."/>
            <person name="Barriuso J."/>
            <person name="Kellner H."/>
            <person name="Castanera R."/>
            <person name="Alfaro M."/>
            <person name="Ramirez L."/>
            <person name="Pisabarro A.G."/>
            <person name="Kuo A."/>
            <person name="Tritt A."/>
            <person name="Lipzen A."/>
            <person name="He G."/>
            <person name="Yan M."/>
            <person name="Ng V."/>
            <person name="Cullen D."/>
            <person name="Martin F."/>
            <person name="Rosso M.-N."/>
            <person name="Henrissat B."/>
            <person name="Hibbett D."/>
            <person name="Martinez A.T."/>
            <person name="Grigoriev I.V."/>
        </authorList>
    </citation>
    <scope>NUCLEOTIDE SEQUENCE</scope>
    <source>
        <strain evidence="3">MF-IS2</strain>
    </source>
</reference>
<dbReference type="AlphaFoldDB" id="A0A9P5X205"/>
<keyword evidence="1" id="KW-0560">Oxidoreductase</keyword>
<evidence type="ECO:0000256" key="1">
    <source>
        <dbReference type="ARBA" id="ARBA00023002"/>
    </source>
</evidence>
<dbReference type="GO" id="GO:0016491">
    <property type="term" value="F:oxidoreductase activity"/>
    <property type="evidence" value="ECO:0007669"/>
    <property type="project" value="UniProtKB-KW"/>
</dbReference>
<dbReference type="SUPFAM" id="SSF51430">
    <property type="entry name" value="NAD(P)-linked oxidoreductase"/>
    <property type="match status" value="1"/>
</dbReference>
<proteinExistence type="predicted"/>
<evidence type="ECO:0000313" key="4">
    <source>
        <dbReference type="Proteomes" id="UP000807342"/>
    </source>
</evidence>
<organism evidence="3 4">
    <name type="scientific">Macrolepiota fuliginosa MF-IS2</name>
    <dbReference type="NCBI Taxonomy" id="1400762"/>
    <lineage>
        <taxon>Eukaryota</taxon>
        <taxon>Fungi</taxon>
        <taxon>Dikarya</taxon>
        <taxon>Basidiomycota</taxon>
        <taxon>Agaricomycotina</taxon>
        <taxon>Agaricomycetes</taxon>
        <taxon>Agaricomycetidae</taxon>
        <taxon>Agaricales</taxon>
        <taxon>Agaricineae</taxon>
        <taxon>Agaricaceae</taxon>
        <taxon>Macrolepiota</taxon>
    </lineage>
</organism>
<feature type="domain" description="NADP-dependent oxidoreductase" evidence="2">
    <location>
        <begin position="18"/>
        <end position="92"/>
    </location>
</feature>
<dbReference type="Gene3D" id="3.20.20.100">
    <property type="entry name" value="NADP-dependent oxidoreductase domain"/>
    <property type="match status" value="1"/>
</dbReference>
<dbReference type="InterPro" id="IPR023210">
    <property type="entry name" value="NADP_OxRdtase_dom"/>
</dbReference>
<dbReference type="Pfam" id="PF00248">
    <property type="entry name" value="Aldo_ket_red"/>
    <property type="match status" value="1"/>
</dbReference>
<dbReference type="OrthoDB" id="48988at2759"/>
<sequence length="103" mass="11598">SSPMRTVRLGKSGLKVSKIILGTMQYGDPRWQPWVIGDEEEVTRHIKTAYDAGIQTFDTANVYSNGASEIVLGKAIKKLNLPRDEIVVMTKVTYFTFLLHAER</sequence>
<dbReference type="Proteomes" id="UP000807342">
    <property type="component" value="Unassembled WGS sequence"/>
</dbReference>
<dbReference type="PANTHER" id="PTHR43364">
    <property type="entry name" value="NADH-SPECIFIC METHYLGLYOXAL REDUCTASE-RELATED"/>
    <property type="match status" value="1"/>
</dbReference>
<accession>A0A9P5X205</accession>
<feature type="non-terminal residue" evidence="3">
    <location>
        <position position="1"/>
    </location>
</feature>
<dbReference type="InterPro" id="IPR050523">
    <property type="entry name" value="AKR_Detox_Biosynth"/>
</dbReference>
<evidence type="ECO:0000259" key="2">
    <source>
        <dbReference type="Pfam" id="PF00248"/>
    </source>
</evidence>
<dbReference type="InterPro" id="IPR036812">
    <property type="entry name" value="NAD(P)_OxRdtase_dom_sf"/>
</dbReference>
<dbReference type="EMBL" id="MU151613">
    <property type="protein sequence ID" value="KAF9442530.1"/>
    <property type="molecule type" value="Genomic_DNA"/>
</dbReference>
<evidence type="ECO:0000313" key="3">
    <source>
        <dbReference type="EMBL" id="KAF9442530.1"/>
    </source>
</evidence>
<protein>
    <submittedName>
        <fullName evidence="3">Aldo/keto reductase</fullName>
    </submittedName>
</protein>
<name>A0A9P5X205_9AGAR</name>
<gene>
    <name evidence="3" type="ORF">P691DRAFT_681302</name>
</gene>
<keyword evidence="4" id="KW-1185">Reference proteome</keyword>
<comment type="caution">
    <text evidence="3">The sequence shown here is derived from an EMBL/GenBank/DDBJ whole genome shotgun (WGS) entry which is preliminary data.</text>
</comment>
<dbReference type="PANTHER" id="PTHR43364:SF4">
    <property type="entry name" value="NAD(P)-LINKED OXIDOREDUCTASE SUPERFAMILY PROTEIN"/>
    <property type="match status" value="1"/>
</dbReference>